<dbReference type="SUPFAM" id="SSF55073">
    <property type="entry name" value="Nucleotide cyclase"/>
    <property type="match status" value="2"/>
</dbReference>
<proteinExistence type="predicted"/>
<dbReference type="AlphaFoldDB" id="A0A7W8E5S1"/>
<dbReference type="InterPro" id="IPR001633">
    <property type="entry name" value="EAL_dom"/>
</dbReference>
<protein>
    <submittedName>
        <fullName evidence="3">Putative signal transduction protein with EAL and GGDEF domain</fullName>
    </submittedName>
</protein>
<dbReference type="Gene3D" id="3.30.450.40">
    <property type="match status" value="1"/>
</dbReference>
<dbReference type="Gene3D" id="3.20.20.450">
    <property type="entry name" value="EAL domain"/>
    <property type="match status" value="1"/>
</dbReference>
<accession>A0A7W8E5S1</accession>
<feature type="domain" description="GGDEF" evidence="2">
    <location>
        <begin position="254"/>
        <end position="401"/>
    </location>
</feature>
<dbReference type="PROSITE" id="PS50883">
    <property type="entry name" value="EAL"/>
    <property type="match status" value="1"/>
</dbReference>
<evidence type="ECO:0000259" key="2">
    <source>
        <dbReference type="PROSITE" id="PS50887"/>
    </source>
</evidence>
<dbReference type="CDD" id="cd01949">
    <property type="entry name" value="GGDEF"/>
    <property type="match status" value="1"/>
</dbReference>
<dbReference type="Pfam" id="PF00990">
    <property type="entry name" value="GGDEF"/>
    <property type="match status" value="2"/>
</dbReference>
<dbReference type="Gene3D" id="3.30.70.270">
    <property type="match status" value="1"/>
</dbReference>
<keyword evidence="4" id="KW-1185">Reference proteome</keyword>
<sequence length="676" mass="75537">MFPPDEEKLIEEVRKLKKRLARERAARLEAESIAEHGLRQLYEKKEQLQLLGAVAVAANESATVDELLQLTLNKICATSRWQLGHAYLVRQKGNEFHLISSGIWSEINCGWMEEFQLATRVIEKPVMGGLPDRTLTMGEPIWVADTTEDTGYPESEMRRLEGTKSAFAIPVRAGDQVAAVLEFVSEQFIALDEFFLQLMAQIATQIGRLLDRKRAESQLIHDASHDSLTKLPNRALFMDRLTRALARNKRIPHVSFAVLFIDLDRFKMVNDTLGHNAGDELLIQVVARISAALRHEEMIARCGADEEGNRETLARLGGDEFTVLLDEIRDPSQALRVADRIQKTLADSFRLGGNDVSVCASIGIAISGTAYDTPSEIIRDADLAMYRAKSLGGSRYVIYDESMQALGASRLQMETDLRSALKNDEFVLHYQPIVELKTSEIVGFEALVRWRSRPDSELIYPDQFIKIAEDSGLIVPIGAWVLRQACSVMCTLQQEFPRERPLTINVNLSSRQFSQLDLVHQIGRVVSETCILPGTLGLEITESVTMDDTDRTAAVVAELASAGVHVSIDDFGTGFSSLSYLHRFPIHVLKIDRSFTGRIDFDAESLAIVRTIANLARDLGMDVVAEGVETKAQAARLKSLDCKFGQGYFYSPPLDETSVRRLLHSQEMPMPHPRAR</sequence>
<dbReference type="Pfam" id="PF00563">
    <property type="entry name" value="EAL"/>
    <property type="match status" value="1"/>
</dbReference>
<evidence type="ECO:0000313" key="4">
    <source>
        <dbReference type="Proteomes" id="UP000540989"/>
    </source>
</evidence>
<dbReference type="PANTHER" id="PTHR44757">
    <property type="entry name" value="DIGUANYLATE CYCLASE DGCP"/>
    <property type="match status" value="1"/>
</dbReference>
<reference evidence="3 4" key="1">
    <citation type="submission" date="2020-08" db="EMBL/GenBank/DDBJ databases">
        <title>Genomic Encyclopedia of Type Strains, Phase IV (KMG-V): Genome sequencing to study the core and pangenomes of soil and plant-associated prokaryotes.</title>
        <authorList>
            <person name="Whitman W."/>
        </authorList>
    </citation>
    <scope>NUCLEOTIDE SEQUENCE [LARGE SCALE GENOMIC DNA]</scope>
    <source>
        <strain evidence="3 4">M8UP14</strain>
    </source>
</reference>
<dbReference type="NCBIfam" id="TIGR00254">
    <property type="entry name" value="GGDEF"/>
    <property type="match status" value="2"/>
</dbReference>
<dbReference type="SMART" id="SM00267">
    <property type="entry name" value="GGDEF"/>
    <property type="match status" value="1"/>
</dbReference>
<dbReference type="PANTHER" id="PTHR44757:SF2">
    <property type="entry name" value="BIOFILM ARCHITECTURE MAINTENANCE PROTEIN MBAA"/>
    <property type="match status" value="1"/>
</dbReference>
<dbReference type="SUPFAM" id="SSF141868">
    <property type="entry name" value="EAL domain-like"/>
    <property type="match status" value="1"/>
</dbReference>
<dbReference type="InterPro" id="IPR003018">
    <property type="entry name" value="GAF"/>
</dbReference>
<dbReference type="SUPFAM" id="SSF55781">
    <property type="entry name" value="GAF domain-like"/>
    <property type="match status" value="1"/>
</dbReference>
<evidence type="ECO:0000259" key="1">
    <source>
        <dbReference type="PROSITE" id="PS50883"/>
    </source>
</evidence>
<dbReference type="Proteomes" id="UP000540989">
    <property type="component" value="Unassembled WGS sequence"/>
</dbReference>
<gene>
    <name evidence="3" type="ORF">HDF16_004645</name>
</gene>
<dbReference type="CDD" id="cd01948">
    <property type="entry name" value="EAL"/>
    <property type="match status" value="1"/>
</dbReference>
<dbReference type="InterPro" id="IPR029787">
    <property type="entry name" value="Nucleotide_cyclase"/>
</dbReference>
<dbReference type="SMART" id="SM00052">
    <property type="entry name" value="EAL"/>
    <property type="match status" value="1"/>
</dbReference>
<organism evidence="3 4">
    <name type="scientific">Granulicella aggregans</name>
    <dbReference type="NCBI Taxonomy" id="474949"/>
    <lineage>
        <taxon>Bacteria</taxon>
        <taxon>Pseudomonadati</taxon>
        <taxon>Acidobacteriota</taxon>
        <taxon>Terriglobia</taxon>
        <taxon>Terriglobales</taxon>
        <taxon>Acidobacteriaceae</taxon>
        <taxon>Granulicella</taxon>
    </lineage>
</organism>
<dbReference type="InterPro" id="IPR000160">
    <property type="entry name" value="GGDEF_dom"/>
</dbReference>
<dbReference type="PROSITE" id="PS50887">
    <property type="entry name" value="GGDEF"/>
    <property type="match status" value="1"/>
</dbReference>
<comment type="caution">
    <text evidence="3">The sequence shown here is derived from an EMBL/GenBank/DDBJ whole genome shotgun (WGS) entry which is preliminary data.</text>
</comment>
<dbReference type="Pfam" id="PF13185">
    <property type="entry name" value="GAF_2"/>
    <property type="match status" value="1"/>
</dbReference>
<dbReference type="InterPro" id="IPR029016">
    <property type="entry name" value="GAF-like_dom_sf"/>
</dbReference>
<dbReference type="InterPro" id="IPR035919">
    <property type="entry name" value="EAL_sf"/>
</dbReference>
<dbReference type="EMBL" id="JACHIP010000008">
    <property type="protein sequence ID" value="MBB5059911.1"/>
    <property type="molecule type" value="Genomic_DNA"/>
</dbReference>
<name>A0A7W8E5S1_9BACT</name>
<dbReference type="SMART" id="SM00065">
    <property type="entry name" value="GAF"/>
    <property type="match status" value="1"/>
</dbReference>
<dbReference type="InterPro" id="IPR052155">
    <property type="entry name" value="Biofilm_reg_signaling"/>
</dbReference>
<feature type="domain" description="EAL" evidence="1">
    <location>
        <begin position="410"/>
        <end position="667"/>
    </location>
</feature>
<dbReference type="InterPro" id="IPR043128">
    <property type="entry name" value="Rev_trsase/Diguanyl_cyclase"/>
</dbReference>
<dbReference type="RefSeq" id="WP_184221872.1">
    <property type="nucleotide sequence ID" value="NZ_JACHIP010000008.1"/>
</dbReference>
<evidence type="ECO:0000313" key="3">
    <source>
        <dbReference type="EMBL" id="MBB5059911.1"/>
    </source>
</evidence>